<dbReference type="AlphaFoldDB" id="A0A9P6HG89"/>
<organism evidence="2 3">
    <name type="scientific">Thelephora terrestris</name>
    <dbReference type="NCBI Taxonomy" id="56493"/>
    <lineage>
        <taxon>Eukaryota</taxon>
        <taxon>Fungi</taxon>
        <taxon>Dikarya</taxon>
        <taxon>Basidiomycota</taxon>
        <taxon>Agaricomycotina</taxon>
        <taxon>Agaricomycetes</taxon>
        <taxon>Thelephorales</taxon>
        <taxon>Thelephoraceae</taxon>
        <taxon>Thelephora</taxon>
    </lineage>
</organism>
<evidence type="ECO:0000313" key="3">
    <source>
        <dbReference type="Proteomes" id="UP000736335"/>
    </source>
</evidence>
<dbReference type="EMBL" id="WIUZ02000006">
    <property type="protein sequence ID" value="KAF9786268.1"/>
    <property type="molecule type" value="Genomic_DNA"/>
</dbReference>
<reference evidence="2" key="1">
    <citation type="journal article" date="2020" name="Nat. Commun.">
        <title>Large-scale genome sequencing of mycorrhizal fungi provides insights into the early evolution of symbiotic traits.</title>
        <authorList>
            <person name="Miyauchi S."/>
            <person name="Kiss E."/>
            <person name="Kuo A."/>
            <person name="Drula E."/>
            <person name="Kohler A."/>
            <person name="Sanchez-Garcia M."/>
            <person name="Morin E."/>
            <person name="Andreopoulos B."/>
            <person name="Barry K.W."/>
            <person name="Bonito G."/>
            <person name="Buee M."/>
            <person name="Carver A."/>
            <person name="Chen C."/>
            <person name="Cichocki N."/>
            <person name="Clum A."/>
            <person name="Culley D."/>
            <person name="Crous P.W."/>
            <person name="Fauchery L."/>
            <person name="Girlanda M."/>
            <person name="Hayes R.D."/>
            <person name="Keri Z."/>
            <person name="LaButti K."/>
            <person name="Lipzen A."/>
            <person name="Lombard V."/>
            <person name="Magnuson J."/>
            <person name="Maillard F."/>
            <person name="Murat C."/>
            <person name="Nolan M."/>
            <person name="Ohm R.A."/>
            <person name="Pangilinan J."/>
            <person name="Pereira M.F."/>
            <person name="Perotto S."/>
            <person name="Peter M."/>
            <person name="Pfister S."/>
            <person name="Riley R."/>
            <person name="Sitrit Y."/>
            <person name="Stielow J.B."/>
            <person name="Szollosi G."/>
            <person name="Zifcakova L."/>
            <person name="Stursova M."/>
            <person name="Spatafora J.W."/>
            <person name="Tedersoo L."/>
            <person name="Vaario L.M."/>
            <person name="Yamada A."/>
            <person name="Yan M."/>
            <person name="Wang P."/>
            <person name="Xu J."/>
            <person name="Bruns T."/>
            <person name="Baldrian P."/>
            <person name="Vilgalys R."/>
            <person name="Dunand C."/>
            <person name="Henrissat B."/>
            <person name="Grigoriev I.V."/>
            <person name="Hibbett D."/>
            <person name="Nagy L.G."/>
            <person name="Martin F.M."/>
        </authorList>
    </citation>
    <scope>NUCLEOTIDE SEQUENCE</scope>
    <source>
        <strain evidence="2">UH-Tt-Lm1</strain>
    </source>
</reference>
<dbReference type="Proteomes" id="UP000736335">
    <property type="component" value="Unassembled WGS sequence"/>
</dbReference>
<sequence>MTVEPASANFDDCTPTQWFMYLLDSDPISPEQMPLYDPTLDSALFSTSLGPSHLYEIFSTETQLGARSTHVNNRGKTCVVSFSPNSPPPSPPPPSPQPVTFEPPKWQEIPQRRYNYGRKQWDYKPSEPILFQVNGFPGVNVGDALRNEFTGLEGRDDLVLRDAKMAFSCRILFPGYPGNESHQIFTTHWNKERDPITRSKLAHHVARKLEQYLNSISSSHCVLEATADGRWEIGEGFMRIENMFLAKLEPVSKGSFQPQVWVIDPAV</sequence>
<keyword evidence="3" id="KW-1185">Reference proteome</keyword>
<comment type="caution">
    <text evidence="2">The sequence shown here is derived from an EMBL/GenBank/DDBJ whole genome shotgun (WGS) entry which is preliminary data.</text>
</comment>
<name>A0A9P6HG89_9AGAM</name>
<evidence type="ECO:0000313" key="2">
    <source>
        <dbReference type="EMBL" id="KAF9786268.1"/>
    </source>
</evidence>
<evidence type="ECO:0000256" key="1">
    <source>
        <dbReference type="SAM" id="MobiDB-lite"/>
    </source>
</evidence>
<dbReference type="OrthoDB" id="2755483at2759"/>
<feature type="compositionally biased region" description="Pro residues" evidence="1">
    <location>
        <begin position="85"/>
        <end position="97"/>
    </location>
</feature>
<protein>
    <submittedName>
        <fullName evidence="2">Uncharacterized protein</fullName>
    </submittedName>
</protein>
<accession>A0A9P6HG89</accession>
<reference evidence="2" key="2">
    <citation type="submission" date="2020-11" db="EMBL/GenBank/DDBJ databases">
        <authorList>
            <consortium name="DOE Joint Genome Institute"/>
            <person name="Kuo A."/>
            <person name="Miyauchi S."/>
            <person name="Kiss E."/>
            <person name="Drula E."/>
            <person name="Kohler A."/>
            <person name="Sanchez-Garcia M."/>
            <person name="Andreopoulos B."/>
            <person name="Barry K.W."/>
            <person name="Bonito G."/>
            <person name="Buee M."/>
            <person name="Carver A."/>
            <person name="Chen C."/>
            <person name="Cichocki N."/>
            <person name="Clum A."/>
            <person name="Culley D."/>
            <person name="Crous P.W."/>
            <person name="Fauchery L."/>
            <person name="Girlanda M."/>
            <person name="Hayes R."/>
            <person name="Keri Z."/>
            <person name="Labutti K."/>
            <person name="Lipzen A."/>
            <person name="Lombard V."/>
            <person name="Magnuson J."/>
            <person name="Maillard F."/>
            <person name="Morin E."/>
            <person name="Murat C."/>
            <person name="Nolan M."/>
            <person name="Ohm R."/>
            <person name="Pangilinan J."/>
            <person name="Pereira M."/>
            <person name="Perotto S."/>
            <person name="Peter M."/>
            <person name="Riley R."/>
            <person name="Sitrit Y."/>
            <person name="Stielow B."/>
            <person name="Szollosi G."/>
            <person name="Zifcakova L."/>
            <person name="Stursova M."/>
            <person name="Spatafora J.W."/>
            <person name="Tedersoo L."/>
            <person name="Vaario L.-M."/>
            <person name="Yamada A."/>
            <person name="Yan M."/>
            <person name="Wang P."/>
            <person name="Xu J."/>
            <person name="Bruns T."/>
            <person name="Baldrian P."/>
            <person name="Vilgalys R."/>
            <person name="Henrissat B."/>
            <person name="Grigoriev I.V."/>
            <person name="Hibbett D."/>
            <person name="Nagy L.G."/>
            <person name="Martin F.M."/>
        </authorList>
    </citation>
    <scope>NUCLEOTIDE SEQUENCE</scope>
    <source>
        <strain evidence="2">UH-Tt-Lm1</strain>
    </source>
</reference>
<feature type="region of interest" description="Disordered" evidence="1">
    <location>
        <begin position="81"/>
        <end position="105"/>
    </location>
</feature>
<proteinExistence type="predicted"/>
<gene>
    <name evidence="2" type="ORF">BJ322DRAFT_1108130</name>
</gene>